<evidence type="ECO:0000259" key="3">
    <source>
        <dbReference type="Pfam" id="PF24067"/>
    </source>
</evidence>
<accession>A0A2S9J9G4</accession>
<dbReference type="EMBL" id="PVBQ01000001">
    <property type="protein sequence ID" value="PRD49438.1"/>
    <property type="molecule type" value="Genomic_DNA"/>
</dbReference>
<dbReference type="InterPro" id="IPR056425">
    <property type="entry name" value="Beta-prop_BT_1020"/>
</dbReference>
<dbReference type="InterPro" id="IPR036278">
    <property type="entry name" value="Sialidase_sf"/>
</dbReference>
<feature type="chain" id="PRO_5015628026" evidence="1">
    <location>
        <begin position="20"/>
        <end position="607"/>
    </location>
</feature>
<evidence type="ECO:0000259" key="2">
    <source>
        <dbReference type="Pfam" id="PF22585"/>
    </source>
</evidence>
<keyword evidence="4" id="KW-0326">Glycosidase</keyword>
<dbReference type="Pfam" id="PF24067">
    <property type="entry name" value="Beta-prop_BT_1020"/>
    <property type="match status" value="1"/>
</dbReference>
<dbReference type="GO" id="GO:0016798">
    <property type="term" value="F:hydrolase activity, acting on glycosyl bonds"/>
    <property type="evidence" value="ECO:0007669"/>
    <property type="project" value="UniProtKB-KW"/>
</dbReference>
<organism evidence="4 5">
    <name type="scientific">Sphingobacterium haloxyli</name>
    <dbReference type="NCBI Taxonomy" id="2100533"/>
    <lineage>
        <taxon>Bacteria</taxon>
        <taxon>Pseudomonadati</taxon>
        <taxon>Bacteroidota</taxon>
        <taxon>Sphingobacteriia</taxon>
        <taxon>Sphingobacteriales</taxon>
        <taxon>Sphingobacteriaceae</taxon>
        <taxon>Sphingobacterium</taxon>
    </lineage>
</organism>
<dbReference type="AlphaFoldDB" id="A0A2S9J9G4"/>
<dbReference type="InterPro" id="IPR054490">
    <property type="entry name" value="BT_1020-like_b-sandwich_1"/>
</dbReference>
<reference evidence="4 5" key="1">
    <citation type="submission" date="2018-02" db="EMBL/GenBank/DDBJ databases">
        <title>The draft genome of Sphingobacterium sp. 5JN-11.</title>
        <authorList>
            <person name="Liu L."/>
            <person name="Li L."/>
            <person name="Liang L."/>
            <person name="Zhang X."/>
            <person name="Wang T."/>
        </authorList>
    </citation>
    <scope>NUCLEOTIDE SEQUENCE [LARGE SCALE GENOMIC DNA]</scope>
    <source>
        <strain evidence="4 5">5JN-11</strain>
    </source>
</reference>
<name>A0A2S9J9G4_9SPHI</name>
<dbReference type="SUPFAM" id="SSF50939">
    <property type="entry name" value="Sialidases"/>
    <property type="match status" value="1"/>
</dbReference>
<dbReference type="RefSeq" id="WP_105715278.1">
    <property type="nucleotide sequence ID" value="NZ_PVBQ01000001.1"/>
</dbReference>
<dbReference type="Proteomes" id="UP000239711">
    <property type="component" value="Unassembled WGS sequence"/>
</dbReference>
<dbReference type="Pfam" id="PF22585">
    <property type="entry name" value="Sialidase-like_CBM"/>
    <property type="match status" value="1"/>
</dbReference>
<protein>
    <submittedName>
        <fullName evidence="4">Six-hairpin glycosidase</fullName>
    </submittedName>
</protein>
<proteinExistence type="predicted"/>
<feature type="signal peptide" evidence="1">
    <location>
        <begin position="1"/>
        <end position="19"/>
    </location>
</feature>
<evidence type="ECO:0000313" key="4">
    <source>
        <dbReference type="EMBL" id="PRD49438.1"/>
    </source>
</evidence>
<gene>
    <name evidence="4" type="ORF">C5745_01245</name>
</gene>
<feature type="domain" description="BT-1020-like N-terminal beta-propeller" evidence="3">
    <location>
        <begin position="21"/>
        <end position="255"/>
    </location>
</feature>
<keyword evidence="5" id="KW-1185">Reference proteome</keyword>
<dbReference type="OrthoDB" id="177453at2"/>
<feature type="domain" description="BT-1020-like structural beta-sandwich" evidence="2">
    <location>
        <begin position="425"/>
        <end position="580"/>
    </location>
</feature>
<sequence length="607" mass="68499">MRSTILGITLLCAAYGASAQDTMKYVGKTLSNVDYHHGQLKPAVGTHNIQTFRASRAYPERAGGHDFTYNHQPFLAYWNETYYLQFLGNPVGEHIGKGKSVLQTSKDGYNWSDPIELFPPYPVPEGFSKPGRTDKAGKDLYAIMHQRMGFYTAKNGKLLTIGYYGVALDAKDSPNDGYGVGRVVREIKKDGSFGPIYFIRFNSSFDQKLAIYPLYTKSKDKAFVQACKELMEQPLQMQQWVEEADRDDPLIPYNRPLKAFAYYTLDNGDVVGMWKHALTSVSKDKGKSWAYDPLRAPGFVNSNAKIWGQRTSDNRFATVYNPSEFRWPLAVSTSNDGLTYTDLLLINGEITTMRYGGNYKSYGPQYPRGIQEGNGLPPDGNMWVTYSINKEDMWVSKVPVPITAVVEDKVHDDFSKNATEVFNQWNIYSPLWASVKVEDNALMLRDKDKFDYAKAERVIESSEKVKIAFTVTPQQADHGSLQIELVNDLGQAAARIVFDADGQIKNKAGYRLSGLHSYDAGKTYHMELTVDVQTRSYQVKINGTEKGTRLFFQPVSEISRVSFRTGDVRRYPDADTPTDQDFDVEDADEVDREAAYAISLFQAEKLK</sequence>
<evidence type="ECO:0000256" key="1">
    <source>
        <dbReference type="SAM" id="SignalP"/>
    </source>
</evidence>
<comment type="caution">
    <text evidence="4">The sequence shown here is derived from an EMBL/GenBank/DDBJ whole genome shotgun (WGS) entry which is preliminary data.</text>
</comment>
<keyword evidence="1" id="KW-0732">Signal</keyword>
<evidence type="ECO:0000313" key="5">
    <source>
        <dbReference type="Proteomes" id="UP000239711"/>
    </source>
</evidence>
<keyword evidence="4" id="KW-0378">Hydrolase</keyword>